<evidence type="ECO:0000256" key="1">
    <source>
        <dbReference type="ARBA" id="ARBA00023125"/>
    </source>
</evidence>
<feature type="DNA-binding region" description="H-T-H motif" evidence="2">
    <location>
        <begin position="33"/>
        <end position="52"/>
    </location>
</feature>
<feature type="domain" description="HTH tetR-type" evidence="3">
    <location>
        <begin position="10"/>
        <end position="70"/>
    </location>
</feature>
<proteinExistence type="predicted"/>
<dbReference type="Gene3D" id="1.10.357.10">
    <property type="entry name" value="Tetracycline Repressor, domain 2"/>
    <property type="match status" value="1"/>
</dbReference>
<evidence type="ECO:0000256" key="2">
    <source>
        <dbReference type="PROSITE-ProRule" id="PRU00335"/>
    </source>
</evidence>
<dbReference type="PANTHER" id="PTHR43479:SF11">
    <property type="entry name" value="ACREF_ENVCD OPERON REPRESSOR-RELATED"/>
    <property type="match status" value="1"/>
</dbReference>
<dbReference type="InterPro" id="IPR009057">
    <property type="entry name" value="Homeodomain-like_sf"/>
</dbReference>
<dbReference type="PROSITE" id="PS50977">
    <property type="entry name" value="HTH_TETR_2"/>
    <property type="match status" value="1"/>
</dbReference>
<reference evidence="4" key="1">
    <citation type="journal article" date="2021" name="PeerJ">
        <title>Extensive microbial diversity within the chicken gut microbiome revealed by metagenomics and culture.</title>
        <authorList>
            <person name="Gilroy R."/>
            <person name="Ravi A."/>
            <person name="Getino M."/>
            <person name="Pursley I."/>
            <person name="Horton D.L."/>
            <person name="Alikhan N.F."/>
            <person name="Baker D."/>
            <person name="Gharbi K."/>
            <person name="Hall N."/>
            <person name="Watson M."/>
            <person name="Adriaenssens E.M."/>
            <person name="Foster-Nyarko E."/>
            <person name="Jarju S."/>
            <person name="Secka A."/>
            <person name="Antonio M."/>
            <person name="Oren A."/>
            <person name="Chaudhuri R.R."/>
            <person name="La Ragione R."/>
            <person name="Hildebrand F."/>
            <person name="Pallen M.J."/>
        </authorList>
    </citation>
    <scope>NUCLEOTIDE SEQUENCE</scope>
    <source>
        <strain evidence="4">ChiSjej5B23-15282</strain>
    </source>
</reference>
<dbReference type="Proteomes" id="UP000824243">
    <property type="component" value="Unassembled WGS sequence"/>
</dbReference>
<evidence type="ECO:0000313" key="5">
    <source>
        <dbReference type="Proteomes" id="UP000824243"/>
    </source>
</evidence>
<name>A0A9D2ARQ3_9FIRM</name>
<dbReference type="Pfam" id="PF17929">
    <property type="entry name" value="TetR_C_34"/>
    <property type="match status" value="1"/>
</dbReference>
<dbReference type="GO" id="GO:0003677">
    <property type="term" value="F:DNA binding"/>
    <property type="evidence" value="ECO:0007669"/>
    <property type="project" value="UniProtKB-UniRule"/>
</dbReference>
<sequence>MPKGSEELTNARKEEIINACASLYETVSFKDITIRDIGAATSFSRTSIYNYFQTKEEIFLALLQREHELWIADLEELIRQNASMSAEAFAGEMAHILEKRRCMLKLMAVNIYDMEGNSRLENLVAFKKAYGASFDALSRCLAHFFPSMGEEEIREFLYVFFPFLFGVHPYTSHTEKQLEAMRQAGIEIRECTVYELTERFTLRLLRSFL</sequence>
<organism evidence="4 5">
    <name type="scientific">Candidatus Mediterraneibacter caccavium</name>
    <dbReference type="NCBI Taxonomy" id="2838661"/>
    <lineage>
        <taxon>Bacteria</taxon>
        <taxon>Bacillati</taxon>
        <taxon>Bacillota</taxon>
        <taxon>Clostridia</taxon>
        <taxon>Lachnospirales</taxon>
        <taxon>Lachnospiraceae</taxon>
        <taxon>Mediterraneibacter</taxon>
    </lineage>
</organism>
<evidence type="ECO:0000259" key="3">
    <source>
        <dbReference type="PROSITE" id="PS50977"/>
    </source>
</evidence>
<dbReference type="PANTHER" id="PTHR43479">
    <property type="entry name" value="ACREF/ENVCD OPERON REPRESSOR-RELATED"/>
    <property type="match status" value="1"/>
</dbReference>
<protein>
    <submittedName>
        <fullName evidence="4">TetR/AcrR family transcriptional regulator</fullName>
    </submittedName>
</protein>
<dbReference type="InterPro" id="IPR001647">
    <property type="entry name" value="HTH_TetR"/>
</dbReference>
<dbReference type="InterPro" id="IPR041483">
    <property type="entry name" value="TetR_C_34"/>
</dbReference>
<accession>A0A9D2ARQ3</accession>
<dbReference type="Pfam" id="PF00440">
    <property type="entry name" value="TetR_N"/>
    <property type="match status" value="1"/>
</dbReference>
<evidence type="ECO:0000313" key="4">
    <source>
        <dbReference type="EMBL" id="HIX47453.1"/>
    </source>
</evidence>
<comment type="caution">
    <text evidence="4">The sequence shown here is derived from an EMBL/GenBank/DDBJ whole genome shotgun (WGS) entry which is preliminary data.</text>
</comment>
<dbReference type="AlphaFoldDB" id="A0A9D2ARQ3"/>
<dbReference type="InterPro" id="IPR050624">
    <property type="entry name" value="HTH-type_Tx_Regulator"/>
</dbReference>
<dbReference type="EMBL" id="DXFA01000006">
    <property type="protein sequence ID" value="HIX47453.1"/>
    <property type="molecule type" value="Genomic_DNA"/>
</dbReference>
<dbReference type="SUPFAM" id="SSF46689">
    <property type="entry name" value="Homeodomain-like"/>
    <property type="match status" value="1"/>
</dbReference>
<keyword evidence="1 2" id="KW-0238">DNA-binding</keyword>
<reference evidence="4" key="2">
    <citation type="submission" date="2021-04" db="EMBL/GenBank/DDBJ databases">
        <authorList>
            <person name="Gilroy R."/>
        </authorList>
    </citation>
    <scope>NUCLEOTIDE SEQUENCE</scope>
    <source>
        <strain evidence="4">ChiSjej5B23-15282</strain>
    </source>
</reference>
<gene>
    <name evidence="4" type="ORF">H9981_00275</name>
</gene>